<dbReference type="PANTHER" id="PTHR15665:SF1">
    <property type="entry name" value="PROTEIN ASTEROID HOMOLOG 1"/>
    <property type="match status" value="1"/>
</dbReference>
<dbReference type="Pfam" id="PF00752">
    <property type="entry name" value="XPG_N"/>
    <property type="match status" value="1"/>
</dbReference>
<dbReference type="OrthoDB" id="10254073at2759"/>
<dbReference type="Proteomes" id="UP000311919">
    <property type="component" value="Unassembled WGS sequence"/>
</dbReference>
<dbReference type="InterPro" id="IPR029060">
    <property type="entry name" value="PIN-like_dom_sf"/>
</dbReference>
<evidence type="ECO:0000256" key="1">
    <source>
        <dbReference type="ARBA" id="ARBA00007398"/>
    </source>
</evidence>
<sequence length="721" mass="82374">MKEMGVRGLWTYIQSNSENFRAYELHNQRLVIDAENFANFCYRQAALQCQYGGEYLAYKYYVQLFLKHFEICHVNPIFVFGGCHPEEGSKLDTLLKRYIDGCNKLSSALNNVCIISDPDFKIDIMPRLCRYILVEILREYSIQYIACEREADLSAAELAIYLQCPVTSGDSDFFIYRPRVDNQVYRFIPFLSITPTCQKRFPPCSSCTHSDIPCYFMSCTILNNSGPFYKLKYPMLPLFAILVGNDMASNILLPPIIQSLIRTSDLQNTSYYQRRVDAIFNWLLNFRDIKEPLSMILSVYNQNERDGVEKTIRSGISDYYLSTSGEHLAHLLGLSPTSQSCKMVNSNIQNARNSLSLSSKDSLEIDKFVVIRNDDEESIFYKWPKELIRRFHCLELIPSLLDYMYVRNGVVMRVVVEDIKSPYSVYQCMSEMRDIVNGLIFGLENHLGTNRKLCGLENGCVTTYRRNTSGDMMKTLIPVKPIKPPCGENCSRESSFLSFFSQLLKVNLDREFQAIEMQGLAVLLVLWFRSSVHAQKAAKNIETSPVGLALSCCAIAVNSNCEFVGRGDRGVDSLDSICTHLNECADLVKSVYCQKNSCCFCIEVVHQLNELQCIAIGLVHLVGLVDVLCPFYLSECGGIGDTLCYRNAFIKCYPLWKLFASGRLLHWLSRLLQSVNPSERFHKMVDEWLPKLLVRNSCMDDQVNSVKEDLAKLFDLIKKLN</sequence>
<dbReference type="EMBL" id="SKCS01000420">
    <property type="protein sequence ID" value="TNN07836.1"/>
    <property type="molecule type" value="Genomic_DNA"/>
</dbReference>
<gene>
    <name evidence="3" type="ORF">EWB00_007449</name>
</gene>
<dbReference type="InterPro" id="IPR006085">
    <property type="entry name" value="XPG_DNA_repair_N"/>
</dbReference>
<protein>
    <submittedName>
        <fullName evidence="3">Asteroid-like Protein 1</fullName>
    </submittedName>
</protein>
<dbReference type="STRING" id="6182.A0A4Z2CU72"/>
<reference evidence="3 4" key="1">
    <citation type="submission" date="2019-03" db="EMBL/GenBank/DDBJ databases">
        <title>An improved genome assembly of the fluke Schistosoma japonicum.</title>
        <authorList>
            <person name="Hu W."/>
            <person name="Luo F."/>
            <person name="Yin M."/>
            <person name="Mo X."/>
            <person name="Sun C."/>
            <person name="Wu Q."/>
            <person name="Zhu B."/>
            <person name="Xiang M."/>
            <person name="Wang J."/>
            <person name="Wang Y."/>
            <person name="Zhang T."/>
            <person name="Xu B."/>
            <person name="Zheng H."/>
            <person name="Feng Z."/>
        </authorList>
    </citation>
    <scope>NUCLEOTIDE SEQUENCE [LARGE SCALE GENOMIC DNA]</scope>
    <source>
        <strain evidence="3">HuSjv2</strain>
        <tissue evidence="3">Worms</tissue>
    </source>
</reference>
<dbReference type="AlphaFoldDB" id="A0A4Z2CU72"/>
<accession>A0A4Z2CU72</accession>
<dbReference type="Gene3D" id="3.40.50.1010">
    <property type="entry name" value="5'-nuclease"/>
    <property type="match status" value="1"/>
</dbReference>
<dbReference type="InterPro" id="IPR026832">
    <property type="entry name" value="Asteroid"/>
</dbReference>
<organism evidence="3 4">
    <name type="scientific">Schistosoma japonicum</name>
    <name type="common">Blood fluke</name>
    <dbReference type="NCBI Taxonomy" id="6182"/>
    <lineage>
        <taxon>Eukaryota</taxon>
        <taxon>Metazoa</taxon>
        <taxon>Spiralia</taxon>
        <taxon>Lophotrochozoa</taxon>
        <taxon>Platyhelminthes</taxon>
        <taxon>Trematoda</taxon>
        <taxon>Digenea</taxon>
        <taxon>Strigeidida</taxon>
        <taxon>Schistosomatoidea</taxon>
        <taxon>Schistosomatidae</taxon>
        <taxon>Schistosoma</taxon>
    </lineage>
</organism>
<dbReference type="GO" id="GO:0004518">
    <property type="term" value="F:nuclease activity"/>
    <property type="evidence" value="ECO:0007669"/>
    <property type="project" value="InterPro"/>
</dbReference>
<name>A0A4Z2CU72_SCHJA</name>
<dbReference type="PANTHER" id="PTHR15665">
    <property type="entry name" value="ASTEROID PROTEIN"/>
    <property type="match status" value="1"/>
</dbReference>
<comment type="caution">
    <text evidence="3">The sequence shown here is derived from an EMBL/GenBank/DDBJ whole genome shotgun (WGS) entry which is preliminary data.</text>
</comment>
<comment type="similarity">
    <text evidence="1">Belongs to the asteroid family.</text>
</comment>
<evidence type="ECO:0000313" key="3">
    <source>
        <dbReference type="EMBL" id="TNN07836.1"/>
    </source>
</evidence>
<evidence type="ECO:0000313" key="4">
    <source>
        <dbReference type="Proteomes" id="UP000311919"/>
    </source>
</evidence>
<proteinExistence type="inferred from homology"/>
<dbReference type="SUPFAM" id="SSF88723">
    <property type="entry name" value="PIN domain-like"/>
    <property type="match status" value="1"/>
</dbReference>
<feature type="domain" description="XPG N-terminal" evidence="2">
    <location>
        <begin position="4"/>
        <end position="97"/>
    </location>
</feature>
<evidence type="ECO:0000259" key="2">
    <source>
        <dbReference type="Pfam" id="PF00752"/>
    </source>
</evidence>
<keyword evidence="4" id="KW-1185">Reference proteome</keyword>